<sequence>MKNRIFLIPLIMVLSAMIPLAMVSFPTFAEVQFGEFGIETREESNNYLKEIIIFTDRKNYSYNVGLKSLMVELEKWNISGISRPWTKHRVYTSYKQGLLKPGDRYLVFNSKNPKSCYGKIYVSLYVFTVSTIDATTTKIDGKKIKDYQVDSGRPCFKMARPLALQIVEDLTD</sequence>
<accession>A0A451AKP8</accession>
<proteinExistence type="predicted"/>
<feature type="chain" id="PRO_5036354251" evidence="1">
    <location>
        <begin position="30"/>
        <end position="172"/>
    </location>
</feature>
<gene>
    <name evidence="3" type="ORF">BECKTUN1418E_GA0071001_11237</name>
    <name evidence="2" type="ORF">BECKTUN1418F_GA0071002_11296</name>
</gene>
<dbReference type="EMBL" id="CAADFY010000129">
    <property type="protein sequence ID" value="VFK57911.1"/>
    <property type="molecule type" value="Genomic_DNA"/>
</dbReference>
<evidence type="ECO:0000256" key="1">
    <source>
        <dbReference type="SAM" id="SignalP"/>
    </source>
</evidence>
<evidence type="ECO:0000313" key="3">
    <source>
        <dbReference type="EMBL" id="VFK66598.1"/>
    </source>
</evidence>
<dbReference type="AlphaFoldDB" id="A0A451AKP8"/>
<evidence type="ECO:0000313" key="2">
    <source>
        <dbReference type="EMBL" id="VFK57911.1"/>
    </source>
</evidence>
<name>A0A451AKP8_9GAMM</name>
<protein>
    <submittedName>
        <fullName evidence="3">Uncharacterized protein</fullName>
    </submittedName>
</protein>
<feature type="signal peptide" evidence="1">
    <location>
        <begin position="1"/>
        <end position="29"/>
    </location>
</feature>
<reference evidence="3" key="1">
    <citation type="submission" date="2019-02" db="EMBL/GenBank/DDBJ databases">
        <authorList>
            <person name="Gruber-Vodicka R. H."/>
            <person name="Seah K. B. B."/>
        </authorList>
    </citation>
    <scope>NUCLEOTIDE SEQUENCE</scope>
    <source>
        <strain evidence="3">BECK_BY2</strain>
        <strain evidence="2">BECK_BY3</strain>
    </source>
</reference>
<dbReference type="EMBL" id="CAADFV010000123">
    <property type="protein sequence ID" value="VFK66598.1"/>
    <property type="molecule type" value="Genomic_DNA"/>
</dbReference>
<keyword evidence="1" id="KW-0732">Signal</keyword>
<organism evidence="3">
    <name type="scientific">Candidatus Kentrum sp. TUN</name>
    <dbReference type="NCBI Taxonomy" id="2126343"/>
    <lineage>
        <taxon>Bacteria</taxon>
        <taxon>Pseudomonadati</taxon>
        <taxon>Pseudomonadota</taxon>
        <taxon>Gammaproteobacteria</taxon>
        <taxon>Candidatus Kentrum</taxon>
    </lineage>
</organism>